<evidence type="ECO:0000313" key="1">
    <source>
        <dbReference type="EMBL" id="KIL64296.1"/>
    </source>
</evidence>
<dbReference type="EMBL" id="KN818250">
    <property type="protein sequence ID" value="KIL64296.1"/>
    <property type="molecule type" value="Genomic_DNA"/>
</dbReference>
<dbReference type="GO" id="GO:0016787">
    <property type="term" value="F:hydrolase activity"/>
    <property type="evidence" value="ECO:0007669"/>
    <property type="project" value="UniProtKB-KW"/>
</dbReference>
<dbReference type="InParanoid" id="A0A0C2X4V0"/>
<feature type="non-terminal residue" evidence="1">
    <location>
        <position position="1"/>
    </location>
</feature>
<protein>
    <submittedName>
        <fullName evidence="1">Glycoside hydrolase family 79 protein</fullName>
    </submittedName>
</protein>
<keyword evidence="1" id="KW-0378">Hydrolase</keyword>
<organism evidence="1 2">
    <name type="scientific">Amanita muscaria (strain Koide BX008)</name>
    <dbReference type="NCBI Taxonomy" id="946122"/>
    <lineage>
        <taxon>Eukaryota</taxon>
        <taxon>Fungi</taxon>
        <taxon>Dikarya</taxon>
        <taxon>Basidiomycota</taxon>
        <taxon>Agaricomycotina</taxon>
        <taxon>Agaricomycetes</taxon>
        <taxon>Agaricomycetidae</taxon>
        <taxon>Agaricales</taxon>
        <taxon>Pluteineae</taxon>
        <taxon>Amanitaceae</taxon>
        <taxon>Amanita</taxon>
    </lineage>
</organism>
<dbReference type="HOGENOM" id="CLU_1135776_0_0_1"/>
<dbReference type="Gene3D" id="3.20.20.80">
    <property type="entry name" value="Glycosidases"/>
    <property type="match status" value="1"/>
</dbReference>
<accession>A0A0C2X4V0</accession>
<dbReference type="PANTHER" id="PTHR36183:SF2">
    <property type="entry name" value="BETA-GLUCURONIDASE C-TERMINAL DOMAIN-CONTAINING PROTEIN"/>
    <property type="match status" value="1"/>
</dbReference>
<dbReference type="InterPro" id="IPR052974">
    <property type="entry name" value="GH79_Enzymes"/>
</dbReference>
<dbReference type="OrthoDB" id="3010129at2759"/>
<dbReference type="AlphaFoldDB" id="A0A0C2X4V0"/>
<sequence>IFCSDRVPLCNKILGHEVENKHRACAIYEKGSQAAMSAKASGANYTGPAAYNPTTLQVPPVPTGFPTQVNAQILDGSASPGSSIPLMRSFFGFSIEMSVVDRGRFLLRADHFSQVGQSSQMLNVPFLNLMANLVRRLGRVNIRVGGNTQETAVLVQNTRTGKLLQKDHNNTLGMTNSPPIHYKENLLYIISSFLNVRWFLGIPFNNSNPYNLDIVHYGQSILGENLIGLQAGNEPDFYGTFGKRPA</sequence>
<dbReference type="Proteomes" id="UP000054549">
    <property type="component" value="Unassembled WGS sequence"/>
</dbReference>
<reference evidence="1 2" key="1">
    <citation type="submission" date="2014-04" db="EMBL/GenBank/DDBJ databases">
        <title>Evolutionary Origins and Diversification of the Mycorrhizal Mutualists.</title>
        <authorList>
            <consortium name="DOE Joint Genome Institute"/>
            <consortium name="Mycorrhizal Genomics Consortium"/>
            <person name="Kohler A."/>
            <person name="Kuo A."/>
            <person name="Nagy L.G."/>
            <person name="Floudas D."/>
            <person name="Copeland A."/>
            <person name="Barry K.W."/>
            <person name="Cichocki N."/>
            <person name="Veneault-Fourrey C."/>
            <person name="LaButti K."/>
            <person name="Lindquist E.A."/>
            <person name="Lipzen A."/>
            <person name="Lundell T."/>
            <person name="Morin E."/>
            <person name="Murat C."/>
            <person name="Riley R."/>
            <person name="Ohm R."/>
            <person name="Sun H."/>
            <person name="Tunlid A."/>
            <person name="Henrissat B."/>
            <person name="Grigoriev I.V."/>
            <person name="Hibbett D.S."/>
            <person name="Martin F."/>
        </authorList>
    </citation>
    <scope>NUCLEOTIDE SEQUENCE [LARGE SCALE GENOMIC DNA]</scope>
    <source>
        <strain evidence="1 2">Koide BX008</strain>
    </source>
</reference>
<name>A0A0C2X4V0_AMAMK</name>
<dbReference type="PANTHER" id="PTHR36183">
    <property type="entry name" value="BETA-GLUCURONIDASE"/>
    <property type="match status" value="1"/>
</dbReference>
<feature type="non-terminal residue" evidence="1">
    <location>
        <position position="246"/>
    </location>
</feature>
<proteinExistence type="predicted"/>
<evidence type="ECO:0000313" key="2">
    <source>
        <dbReference type="Proteomes" id="UP000054549"/>
    </source>
</evidence>
<keyword evidence="2" id="KW-1185">Reference proteome</keyword>
<gene>
    <name evidence="1" type="ORF">M378DRAFT_592062</name>
</gene>